<dbReference type="PIRSF" id="PIRSF004911">
    <property type="entry name" value="DUF160"/>
    <property type="match status" value="1"/>
</dbReference>
<evidence type="ECO:0000256" key="3">
    <source>
        <dbReference type="ARBA" id="ARBA00008703"/>
    </source>
</evidence>
<evidence type="ECO:0000256" key="1">
    <source>
        <dbReference type="ARBA" id="ARBA00001933"/>
    </source>
</evidence>
<comment type="similarity">
    <text evidence="3">Belongs to the radical SAM superfamily. KamA family.</text>
</comment>
<dbReference type="SFLD" id="SFLDG01070">
    <property type="entry name" value="PLP-dependent"/>
    <property type="match status" value="1"/>
</dbReference>
<dbReference type="InterPro" id="IPR058240">
    <property type="entry name" value="rSAM_sf"/>
</dbReference>
<dbReference type="OrthoDB" id="9770937at2"/>
<evidence type="ECO:0000256" key="9">
    <source>
        <dbReference type="ARBA" id="ARBA00023014"/>
    </source>
</evidence>
<dbReference type="SFLD" id="SFLDS00029">
    <property type="entry name" value="Radical_SAM"/>
    <property type="match status" value="1"/>
</dbReference>
<dbReference type="PANTHER" id="PTHR30538:SF0">
    <property type="entry name" value="L-LYSINE 2,3-AMINOMUTASE AQ_1632-RELATED"/>
    <property type="match status" value="1"/>
</dbReference>
<evidence type="ECO:0000313" key="15">
    <source>
        <dbReference type="Proteomes" id="UP000305674"/>
    </source>
</evidence>
<evidence type="ECO:0000256" key="10">
    <source>
        <dbReference type="ARBA" id="ARBA00023235"/>
    </source>
</evidence>
<keyword evidence="8" id="KW-0408">Iron</keyword>
<comment type="cofactor">
    <cofactor evidence="2">
        <name>[4Fe-4S] cluster</name>
        <dbReference type="ChEBI" id="CHEBI:49883"/>
    </cofactor>
</comment>
<keyword evidence="15" id="KW-1185">Reference proteome</keyword>
<dbReference type="InterPro" id="IPR007197">
    <property type="entry name" value="rSAM"/>
</dbReference>
<keyword evidence="6 11" id="KW-0479">Metal-binding</keyword>
<feature type="binding site" evidence="11">
    <location>
        <position position="150"/>
    </location>
    <ligand>
        <name>[4Fe-4S] cluster</name>
        <dbReference type="ChEBI" id="CHEBI:49883"/>
        <note>4Fe-4S-S-AdoMet</note>
    </ligand>
</feature>
<feature type="domain" description="Radical SAM core" evidence="13">
    <location>
        <begin position="136"/>
        <end position="348"/>
    </location>
</feature>
<feature type="binding site" evidence="11">
    <location>
        <position position="157"/>
    </location>
    <ligand>
        <name>[4Fe-4S] cluster</name>
        <dbReference type="ChEBI" id="CHEBI:49883"/>
        <note>4Fe-4S-S-AdoMet</note>
    </ligand>
</feature>
<keyword evidence="10" id="KW-0413">Isomerase</keyword>
<accession>A0A4U1BCY1</accession>
<dbReference type="EMBL" id="SWCI01000005">
    <property type="protein sequence ID" value="TKB48873.1"/>
    <property type="molecule type" value="Genomic_DNA"/>
</dbReference>
<evidence type="ECO:0000256" key="5">
    <source>
        <dbReference type="ARBA" id="ARBA00022691"/>
    </source>
</evidence>
<evidence type="ECO:0000256" key="7">
    <source>
        <dbReference type="ARBA" id="ARBA00022898"/>
    </source>
</evidence>
<evidence type="ECO:0000256" key="11">
    <source>
        <dbReference type="PIRSR" id="PIRSR004911-1"/>
    </source>
</evidence>
<proteinExistence type="inferred from homology"/>
<keyword evidence="4 11" id="KW-0004">4Fe-4S</keyword>
<dbReference type="AlphaFoldDB" id="A0A4U1BCY1"/>
<comment type="caution">
    <text evidence="14">The sequence shown here is derived from an EMBL/GenBank/DDBJ whole genome shotgun (WGS) entry which is preliminary data.</text>
</comment>
<dbReference type="PROSITE" id="PS51918">
    <property type="entry name" value="RADICAL_SAM"/>
    <property type="match status" value="1"/>
</dbReference>
<feature type="binding site" evidence="11">
    <location>
        <position position="154"/>
    </location>
    <ligand>
        <name>[4Fe-4S] cluster</name>
        <dbReference type="ChEBI" id="CHEBI:49883"/>
        <note>4Fe-4S-S-AdoMet</note>
    </ligand>
</feature>
<evidence type="ECO:0000256" key="4">
    <source>
        <dbReference type="ARBA" id="ARBA00022485"/>
    </source>
</evidence>
<reference evidence="14 15" key="1">
    <citation type="submission" date="2019-04" db="EMBL/GenBank/DDBJ databases">
        <authorList>
            <person name="Hwang J.C."/>
        </authorList>
    </citation>
    <scope>NUCLEOTIDE SEQUENCE [LARGE SCALE GENOMIC DNA]</scope>
    <source>
        <strain evidence="14 15">IMCC35001</strain>
    </source>
</reference>
<dbReference type="SUPFAM" id="SSF102114">
    <property type="entry name" value="Radical SAM enzymes"/>
    <property type="match status" value="1"/>
</dbReference>
<evidence type="ECO:0000313" key="14">
    <source>
        <dbReference type="EMBL" id="TKB48873.1"/>
    </source>
</evidence>
<feature type="modified residue" description="N6-(pyridoxal phosphate)lysine" evidence="12">
    <location>
        <position position="363"/>
    </location>
</feature>
<dbReference type="GO" id="GO:0016853">
    <property type="term" value="F:isomerase activity"/>
    <property type="evidence" value="ECO:0007669"/>
    <property type="project" value="UniProtKB-KW"/>
</dbReference>
<dbReference type="Gene3D" id="3.20.20.70">
    <property type="entry name" value="Aldolase class I"/>
    <property type="match status" value="1"/>
</dbReference>
<dbReference type="Proteomes" id="UP000305674">
    <property type="component" value="Unassembled WGS sequence"/>
</dbReference>
<evidence type="ECO:0000256" key="12">
    <source>
        <dbReference type="PIRSR" id="PIRSR603739-50"/>
    </source>
</evidence>
<dbReference type="Pfam" id="PF12544">
    <property type="entry name" value="LAM_C"/>
    <property type="match status" value="1"/>
</dbReference>
<keyword evidence="9 11" id="KW-0411">Iron-sulfur</keyword>
<dbReference type="GO" id="GO:0046872">
    <property type="term" value="F:metal ion binding"/>
    <property type="evidence" value="ECO:0007669"/>
    <property type="project" value="UniProtKB-KW"/>
</dbReference>
<dbReference type="PANTHER" id="PTHR30538">
    <property type="entry name" value="LYSINE 2,3-AMINOMUTASE-RELATED"/>
    <property type="match status" value="1"/>
</dbReference>
<name>A0A4U1BCY1_9GAMM</name>
<evidence type="ECO:0000256" key="6">
    <source>
        <dbReference type="ARBA" id="ARBA00022723"/>
    </source>
</evidence>
<sequence>MSTNTAEKQSSTPSRKAIPLTLIEPTSPQHFANRSDLMSFDVSAHPWRETLAKSFKTDRDLAKVLQNVRPVDQQVYQVIAARVTPYIAQLMDERNPNCPIRIQYVPEQDELNVAPHEMGDQLSEDDMMPEGTSIVHRYPNRVLFLVHNICGAYCRHCTRKRMVSDPLNVISMERIRRSVDYLREHPEIQDVLLSGGDPLLLTDGKLDQILSMIREARPDLKILRIGSRLLAQLPTRVTPELCEVLVKNRVTLINTQVNHPKEITPLFQERIAMLRHSGIMLGNQSVLMKGVNDDVQVMRDLVMDLVANGIRPYYVYSMDPAPGNSKFQVSYDRMLEIYHGIRGWVSGPAIPTFIVDGIGGLGKMPVQPEYVRKVQDGEQTRLEATNFEGRSADVSYLL</sequence>
<evidence type="ECO:0000256" key="2">
    <source>
        <dbReference type="ARBA" id="ARBA00001966"/>
    </source>
</evidence>
<dbReference type="GO" id="GO:0051539">
    <property type="term" value="F:4 iron, 4 sulfur cluster binding"/>
    <property type="evidence" value="ECO:0007669"/>
    <property type="project" value="UniProtKB-KW"/>
</dbReference>
<dbReference type="Pfam" id="PF04055">
    <property type="entry name" value="Radical_SAM"/>
    <property type="match status" value="1"/>
</dbReference>
<organism evidence="14 15">
    <name type="scientific">Ferrimonas sediminicola</name>
    <dbReference type="NCBI Taxonomy" id="2569538"/>
    <lineage>
        <taxon>Bacteria</taxon>
        <taxon>Pseudomonadati</taxon>
        <taxon>Pseudomonadota</taxon>
        <taxon>Gammaproteobacteria</taxon>
        <taxon>Alteromonadales</taxon>
        <taxon>Ferrimonadaceae</taxon>
        <taxon>Ferrimonas</taxon>
    </lineage>
</organism>
<gene>
    <name evidence="14" type="ORF">FCL40_09525</name>
</gene>
<keyword evidence="5" id="KW-0949">S-adenosyl-L-methionine</keyword>
<evidence type="ECO:0000256" key="8">
    <source>
        <dbReference type="ARBA" id="ARBA00023004"/>
    </source>
</evidence>
<protein>
    <submittedName>
        <fullName evidence="14">KamA family radical SAM protein</fullName>
    </submittedName>
</protein>
<dbReference type="InterPro" id="IPR013785">
    <property type="entry name" value="Aldolase_TIM"/>
</dbReference>
<comment type="cofactor">
    <cofactor evidence="1 12">
        <name>pyridoxal 5'-phosphate</name>
        <dbReference type="ChEBI" id="CHEBI:597326"/>
    </cofactor>
</comment>
<dbReference type="InterPro" id="IPR003739">
    <property type="entry name" value="Lys_aminomutase/Glu_NH3_mut"/>
</dbReference>
<dbReference type="InterPro" id="IPR025895">
    <property type="entry name" value="LAM_C_dom"/>
</dbReference>
<dbReference type="CDD" id="cd01335">
    <property type="entry name" value="Radical_SAM"/>
    <property type="match status" value="1"/>
</dbReference>
<dbReference type="RefSeq" id="WP_136853067.1">
    <property type="nucleotide sequence ID" value="NZ_SWCI01000005.1"/>
</dbReference>
<keyword evidence="7 12" id="KW-0663">Pyridoxal phosphate</keyword>
<dbReference type="NCBIfam" id="TIGR00238">
    <property type="entry name" value="KamA family radical SAM protein"/>
    <property type="match status" value="1"/>
</dbReference>
<evidence type="ECO:0000259" key="13">
    <source>
        <dbReference type="PROSITE" id="PS51918"/>
    </source>
</evidence>